<name>A0A4Y2ADQ9_ARAVE</name>
<protein>
    <submittedName>
        <fullName evidence="2">Islet cell autoantigen 1</fullName>
    </submittedName>
</protein>
<dbReference type="GO" id="GO:0005794">
    <property type="term" value="C:Golgi apparatus"/>
    <property type="evidence" value="ECO:0007669"/>
    <property type="project" value="TreeGrafter"/>
</dbReference>
<evidence type="ECO:0000313" key="3">
    <source>
        <dbReference type="Proteomes" id="UP000499080"/>
    </source>
</evidence>
<dbReference type="Pfam" id="PF06456">
    <property type="entry name" value="Arfaptin"/>
    <property type="match status" value="1"/>
</dbReference>
<dbReference type="OrthoDB" id="6430306at2759"/>
<dbReference type="EMBL" id="BGPR01000012">
    <property type="protein sequence ID" value="GBL77376.1"/>
    <property type="molecule type" value="Genomic_DNA"/>
</dbReference>
<reference evidence="2 3" key="1">
    <citation type="journal article" date="2019" name="Sci. Rep.">
        <title>Orb-weaving spider Araneus ventricosus genome elucidates the spidroin gene catalogue.</title>
        <authorList>
            <person name="Kono N."/>
            <person name="Nakamura H."/>
            <person name="Ohtoshi R."/>
            <person name="Moran D.A.P."/>
            <person name="Shinohara A."/>
            <person name="Yoshida Y."/>
            <person name="Fujiwara M."/>
            <person name="Mori M."/>
            <person name="Tomita M."/>
            <person name="Arakawa K."/>
        </authorList>
    </citation>
    <scope>NUCLEOTIDE SEQUENCE [LARGE SCALE GENOMIC DNA]</scope>
</reference>
<accession>A0A4Y2ADQ9</accession>
<dbReference type="GO" id="GO:0051049">
    <property type="term" value="P:regulation of transport"/>
    <property type="evidence" value="ECO:0007669"/>
    <property type="project" value="TreeGrafter"/>
</dbReference>
<gene>
    <name evidence="2" type="primary">Ica1_0</name>
    <name evidence="2" type="ORF">AVEN_41791_1</name>
</gene>
<feature type="domain" description="AH" evidence="1">
    <location>
        <begin position="40"/>
        <end position="243"/>
    </location>
</feature>
<dbReference type="SUPFAM" id="SSF103657">
    <property type="entry name" value="BAR/IMD domain-like"/>
    <property type="match status" value="1"/>
</dbReference>
<sequence length="507" mass="58392">MNRQDNENSSVVTKIQQAYWEAKRNFVNSVGQKDDDCLIKNDFDLDSKIEFLEAADYNFNVLLNVLLKYNKALTNLMVTEEALGTALMEYGIKDATKAGNLMSISGKCLSRCAHKRSLLKTQVMKLYYEIETFQYKATVDVFQTVHKMEKRRSSYRSGLMWMKNESQNIDPDVSKQLAKFKKVQEHIKNLKVRFDRAKLEAMQKIDLYLLSRCNLFSQALVPYRKTFCKMSKNFASFTKYAMQTAPYCMSYKFEILKELNECSSTSQVGMEYPFSLIQNSKTSPENLNGSNSEINRELKSTLARRSLNSGHKSRRTSSRSDVRKKVRFYDCVDSEPLEKQSTSSSSLSLLIDLDDESQNRFKPNGSTETSQQVGKYSDDLLSINLNTDHSESGFKGDNEKGDFQIELEKCVDFLDSLVEQPPQEKANELHFWSLMTNFENVKDDCRLFSEAKSPVSFENFEPLNVELSNSNLKSKSIFHLEDVLVEFDPFVIDKNKSFEDDESKEDC</sequence>
<dbReference type="PANTHER" id="PTHR10164">
    <property type="entry name" value="ISLET CELL AUTOANTIGEN 1"/>
    <property type="match status" value="1"/>
</dbReference>
<dbReference type="GO" id="GO:0019904">
    <property type="term" value="F:protein domain specific binding"/>
    <property type="evidence" value="ECO:0007669"/>
    <property type="project" value="InterPro"/>
</dbReference>
<dbReference type="InterPro" id="IPR027267">
    <property type="entry name" value="AH/BAR_dom_sf"/>
</dbReference>
<dbReference type="Proteomes" id="UP000499080">
    <property type="component" value="Unassembled WGS sequence"/>
</dbReference>
<dbReference type="AlphaFoldDB" id="A0A4Y2ADQ9"/>
<keyword evidence="3" id="KW-1185">Reference proteome</keyword>
<dbReference type="InterPro" id="IPR024114">
    <property type="entry name" value="Islet_autoAg_Ica1/Ica1-like"/>
</dbReference>
<evidence type="ECO:0000259" key="1">
    <source>
        <dbReference type="PROSITE" id="PS50870"/>
    </source>
</evidence>
<dbReference type="SMART" id="SM01015">
    <property type="entry name" value="Arfaptin"/>
    <property type="match status" value="1"/>
</dbReference>
<dbReference type="PANTHER" id="PTHR10164:SF4">
    <property type="entry name" value="GH23156P"/>
    <property type="match status" value="1"/>
</dbReference>
<dbReference type="PROSITE" id="PS50870">
    <property type="entry name" value="AH"/>
    <property type="match status" value="1"/>
</dbReference>
<comment type="caution">
    <text evidence="2">The sequence shown here is derived from an EMBL/GenBank/DDBJ whole genome shotgun (WGS) entry which is preliminary data.</text>
</comment>
<dbReference type="InterPro" id="IPR010504">
    <property type="entry name" value="AH_dom"/>
</dbReference>
<organism evidence="2 3">
    <name type="scientific">Araneus ventricosus</name>
    <name type="common">Orbweaver spider</name>
    <name type="synonym">Epeira ventricosa</name>
    <dbReference type="NCBI Taxonomy" id="182803"/>
    <lineage>
        <taxon>Eukaryota</taxon>
        <taxon>Metazoa</taxon>
        <taxon>Ecdysozoa</taxon>
        <taxon>Arthropoda</taxon>
        <taxon>Chelicerata</taxon>
        <taxon>Arachnida</taxon>
        <taxon>Araneae</taxon>
        <taxon>Araneomorphae</taxon>
        <taxon>Entelegynae</taxon>
        <taxon>Araneoidea</taxon>
        <taxon>Araneidae</taxon>
        <taxon>Araneus</taxon>
    </lineage>
</organism>
<evidence type="ECO:0000313" key="2">
    <source>
        <dbReference type="EMBL" id="GBL77376.1"/>
    </source>
</evidence>
<proteinExistence type="predicted"/>
<dbReference type="Gene3D" id="1.20.1270.60">
    <property type="entry name" value="Arfaptin homology (AH) domain/BAR domain"/>
    <property type="match status" value="1"/>
</dbReference>